<protein>
    <submittedName>
        <fullName evidence="1">Uncharacterized protein</fullName>
    </submittedName>
</protein>
<dbReference type="EMBL" id="JACOON010000003">
    <property type="protein sequence ID" value="MBC5648188.1"/>
    <property type="molecule type" value="Genomic_DNA"/>
</dbReference>
<accession>A0ABR7EEW9</accession>
<organism evidence="1 2">
    <name type="scientific">Christensenella tenuis</name>
    <dbReference type="NCBI Taxonomy" id="2763033"/>
    <lineage>
        <taxon>Bacteria</taxon>
        <taxon>Bacillati</taxon>
        <taxon>Bacillota</taxon>
        <taxon>Clostridia</taxon>
        <taxon>Christensenellales</taxon>
        <taxon>Christensenellaceae</taxon>
        <taxon>Christensenella</taxon>
    </lineage>
</organism>
<sequence>MKKVFDIPIPCEAEVEKYLEQWKQHREYELGDRILEKIFSENKGNKDVATVKIKVIVLNALYTTQIYAVSRVAEHICNQQNLDDLLVEGKTEAIDTIKKVPFGNGKPRTLYSFATKYCHFHNPSAYPIYDNNVDSALWYFKDELKDEQSQKSFQRKVLKGEYSKFKSIIDRFKERFGLMKYTYKEIDQYLWMLGKRYL</sequence>
<evidence type="ECO:0000313" key="1">
    <source>
        <dbReference type="EMBL" id="MBC5648188.1"/>
    </source>
</evidence>
<gene>
    <name evidence="1" type="ORF">H8S18_07545</name>
</gene>
<evidence type="ECO:0000313" key="2">
    <source>
        <dbReference type="Proteomes" id="UP000606889"/>
    </source>
</evidence>
<reference evidence="1 2" key="1">
    <citation type="submission" date="2020-08" db="EMBL/GenBank/DDBJ databases">
        <title>Genome public.</title>
        <authorList>
            <person name="Liu C."/>
            <person name="Sun Q."/>
        </authorList>
    </citation>
    <scope>NUCLEOTIDE SEQUENCE [LARGE SCALE GENOMIC DNA]</scope>
    <source>
        <strain evidence="1 2">NSJ-35</strain>
    </source>
</reference>
<keyword evidence="2" id="KW-1185">Reference proteome</keyword>
<proteinExistence type="predicted"/>
<dbReference type="Proteomes" id="UP000606889">
    <property type="component" value="Unassembled WGS sequence"/>
</dbReference>
<dbReference type="RefSeq" id="WP_186857689.1">
    <property type="nucleotide sequence ID" value="NZ_JACOON010000003.1"/>
</dbReference>
<name>A0ABR7EEW9_9FIRM</name>
<comment type="caution">
    <text evidence="1">The sequence shown here is derived from an EMBL/GenBank/DDBJ whole genome shotgun (WGS) entry which is preliminary data.</text>
</comment>